<evidence type="ECO:0000313" key="3">
    <source>
        <dbReference type="EMBL" id="RZO19538.1"/>
    </source>
</evidence>
<dbReference type="PANTHER" id="PTHR43433:SF10">
    <property type="entry name" value="AB HYDROLASE-1 DOMAIN-CONTAINING PROTEIN"/>
    <property type="match status" value="1"/>
</dbReference>
<dbReference type="Proteomes" id="UP000315889">
    <property type="component" value="Unassembled WGS sequence"/>
</dbReference>
<organism evidence="3 4">
    <name type="scientific">SAR92 clade bacterium</name>
    <dbReference type="NCBI Taxonomy" id="2315479"/>
    <lineage>
        <taxon>Bacteria</taxon>
        <taxon>Pseudomonadati</taxon>
        <taxon>Pseudomonadota</taxon>
        <taxon>Gammaproteobacteria</taxon>
        <taxon>Cellvibrionales</taxon>
        <taxon>Porticoccaceae</taxon>
        <taxon>SAR92 clade</taxon>
    </lineage>
</organism>
<accession>A0A520ME94</accession>
<dbReference type="InterPro" id="IPR050471">
    <property type="entry name" value="AB_hydrolase"/>
</dbReference>
<feature type="chain" id="PRO_5022228190" evidence="1">
    <location>
        <begin position="21"/>
        <end position="343"/>
    </location>
</feature>
<feature type="domain" description="AB hydrolase-1" evidence="2">
    <location>
        <begin position="84"/>
        <end position="293"/>
    </location>
</feature>
<dbReference type="AlphaFoldDB" id="A0A520ME94"/>
<gene>
    <name evidence="3" type="ORF">EVB03_07405</name>
</gene>
<dbReference type="InterPro" id="IPR029058">
    <property type="entry name" value="AB_hydrolase_fold"/>
</dbReference>
<evidence type="ECO:0000259" key="2">
    <source>
        <dbReference type="Pfam" id="PF00561"/>
    </source>
</evidence>
<protein>
    <submittedName>
        <fullName evidence="3">Alpha/beta hydrolase</fullName>
    </submittedName>
</protein>
<evidence type="ECO:0000313" key="4">
    <source>
        <dbReference type="Proteomes" id="UP000315889"/>
    </source>
</evidence>
<sequence length="343" mass="38261">MKLAKFISILAALIINTALASELPNSLPNNFDSLGPTVKQLTTETGRQIHYVDDGVTNAHPVVFTGGLGTSVRAIRLLDFLRTMRQDLNIRMITVERNGFGQTQFNPNLDMSDYAKDVEYVLDHLDIDHFSLFGISGGGPYTAKIASRLHKRVLSIHMAATSPLIGQADWCSPDQGTSGYSDLLAYPMQFFGFPKSSSMHQVEGFQDTAFEEAARAHNLRGQSADPAPLEHEMALYCSEGAIDTSHVKSKLFVYRGQADELLNNEPNDAWQKHYPKATLFLRNYPGEGHDVQYRHLDQILLDLSGQSSKILICKDGDQKMISPLAQQKLMPREYKLGLCQWDN</sequence>
<comment type="caution">
    <text evidence="3">The sequence shown here is derived from an EMBL/GenBank/DDBJ whole genome shotgun (WGS) entry which is preliminary data.</text>
</comment>
<feature type="signal peptide" evidence="1">
    <location>
        <begin position="1"/>
        <end position="20"/>
    </location>
</feature>
<reference evidence="3 4" key="1">
    <citation type="submission" date="2019-02" db="EMBL/GenBank/DDBJ databases">
        <title>Prokaryotic population dynamics and viral predation in marine succession experiment using metagenomics: the confinement effect.</title>
        <authorList>
            <person name="Haro-Moreno J.M."/>
            <person name="Rodriguez-Valera F."/>
            <person name="Lopez-Perez M."/>
        </authorList>
    </citation>
    <scope>NUCLEOTIDE SEQUENCE [LARGE SCALE GENOMIC DNA]</scope>
    <source>
        <strain evidence="3">MED-G170</strain>
    </source>
</reference>
<dbReference type="InterPro" id="IPR000073">
    <property type="entry name" value="AB_hydrolase_1"/>
</dbReference>
<dbReference type="GO" id="GO:0016787">
    <property type="term" value="F:hydrolase activity"/>
    <property type="evidence" value="ECO:0007669"/>
    <property type="project" value="UniProtKB-KW"/>
</dbReference>
<keyword evidence="3" id="KW-0378">Hydrolase</keyword>
<dbReference type="PANTHER" id="PTHR43433">
    <property type="entry name" value="HYDROLASE, ALPHA/BETA FOLD FAMILY PROTEIN"/>
    <property type="match status" value="1"/>
</dbReference>
<dbReference type="SUPFAM" id="SSF53474">
    <property type="entry name" value="alpha/beta-Hydrolases"/>
    <property type="match status" value="1"/>
</dbReference>
<keyword evidence="1" id="KW-0732">Signal</keyword>
<proteinExistence type="predicted"/>
<dbReference type="Pfam" id="PF00561">
    <property type="entry name" value="Abhydrolase_1"/>
    <property type="match status" value="1"/>
</dbReference>
<dbReference type="Gene3D" id="3.40.50.1820">
    <property type="entry name" value="alpha/beta hydrolase"/>
    <property type="match status" value="1"/>
</dbReference>
<name>A0A520ME94_9GAMM</name>
<dbReference type="EMBL" id="SHBP01000010">
    <property type="protein sequence ID" value="RZO19538.1"/>
    <property type="molecule type" value="Genomic_DNA"/>
</dbReference>
<evidence type="ECO:0000256" key="1">
    <source>
        <dbReference type="SAM" id="SignalP"/>
    </source>
</evidence>